<keyword evidence="2" id="KW-1185">Reference proteome</keyword>
<dbReference type="Proteomes" id="UP000294530">
    <property type="component" value="Unassembled WGS sequence"/>
</dbReference>
<dbReference type="RefSeq" id="XP_067815206.1">
    <property type="nucleotide sequence ID" value="XM_067961084.1"/>
</dbReference>
<sequence>MDHLRTPDTHDQTLRATRVLKIPETASAAVAAAAVLERTKQIAANTTAIRAWVIQHKAVAAMSINCQLSPKVKLRGLTHARWTLQH</sequence>
<accession>A0A976FFC5</accession>
<dbReference type="EMBL" id="SHOA02000013">
    <property type="protein sequence ID" value="TDH65707.1"/>
    <property type="molecule type" value="Genomic_DNA"/>
</dbReference>
<dbReference type="KEGG" id="blac:94346755"/>
<proteinExistence type="predicted"/>
<dbReference type="OrthoDB" id="10624490at2759"/>
<reference evidence="1 2" key="1">
    <citation type="journal article" date="2021" name="Genome Biol.">
        <title>AFLAP: assembly-free linkage analysis pipeline using k-mers from genome sequencing data.</title>
        <authorList>
            <person name="Fletcher K."/>
            <person name="Zhang L."/>
            <person name="Gil J."/>
            <person name="Han R."/>
            <person name="Cavanaugh K."/>
            <person name="Michelmore R."/>
        </authorList>
    </citation>
    <scope>NUCLEOTIDE SEQUENCE [LARGE SCALE GENOMIC DNA]</scope>
    <source>
        <strain evidence="1 2">SF5</strain>
    </source>
</reference>
<name>A0A976FFC5_BRELC</name>
<protein>
    <submittedName>
        <fullName evidence="1">Uncharacterized protein</fullName>
    </submittedName>
</protein>
<evidence type="ECO:0000313" key="2">
    <source>
        <dbReference type="Proteomes" id="UP000294530"/>
    </source>
</evidence>
<comment type="caution">
    <text evidence="1">The sequence shown here is derived from an EMBL/GenBank/DDBJ whole genome shotgun (WGS) entry which is preliminary data.</text>
</comment>
<organism evidence="1 2">
    <name type="scientific">Bremia lactucae</name>
    <name type="common">Lettuce downy mildew</name>
    <dbReference type="NCBI Taxonomy" id="4779"/>
    <lineage>
        <taxon>Eukaryota</taxon>
        <taxon>Sar</taxon>
        <taxon>Stramenopiles</taxon>
        <taxon>Oomycota</taxon>
        <taxon>Peronosporomycetes</taxon>
        <taxon>Peronosporales</taxon>
        <taxon>Peronosporaceae</taxon>
        <taxon>Bremia</taxon>
    </lineage>
</organism>
<gene>
    <name evidence="1" type="ORF">CCR75_002987</name>
</gene>
<dbReference type="AlphaFoldDB" id="A0A976FFC5"/>
<evidence type="ECO:0000313" key="1">
    <source>
        <dbReference type="EMBL" id="TDH65707.1"/>
    </source>
</evidence>
<dbReference type="GeneID" id="94346755"/>